<gene>
    <name evidence="2" type="ORF">EB796_024487</name>
</gene>
<evidence type="ECO:0000259" key="1">
    <source>
        <dbReference type="Pfam" id="PF01624"/>
    </source>
</evidence>
<feature type="domain" description="DNA mismatch repair protein MutS-like N-terminal" evidence="1">
    <location>
        <begin position="17"/>
        <end position="91"/>
    </location>
</feature>
<dbReference type="GO" id="GO:0030983">
    <property type="term" value="F:mismatched DNA binding"/>
    <property type="evidence" value="ECO:0007669"/>
    <property type="project" value="InterPro"/>
</dbReference>
<dbReference type="Proteomes" id="UP000593567">
    <property type="component" value="Unassembled WGS sequence"/>
</dbReference>
<keyword evidence="3" id="KW-1185">Reference proteome</keyword>
<evidence type="ECO:0000313" key="2">
    <source>
        <dbReference type="EMBL" id="KAF6017212.1"/>
    </source>
</evidence>
<dbReference type="InterPro" id="IPR007695">
    <property type="entry name" value="DNA_mismatch_repair_MutS-lik_N"/>
</dbReference>
<name>A0A7J7ITG1_BUGNE</name>
<dbReference type="GO" id="GO:0005524">
    <property type="term" value="F:ATP binding"/>
    <property type="evidence" value="ECO:0007669"/>
    <property type="project" value="InterPro"/>
</dbReference>
<comment type="caution">
    <text evidence="2">The sequence shown here is derived from an EMBL/GenBank/DDBJ whole genome shotgun (WGS) entry which is preliminary data.</text>
</comment>
<organism evidence="2 3">
    <name type="scientific">Bugula neritina</name>
    <name type="common">Brown bryozoan</name>
    <name type="synonym">Sertularia neritina</name>
    <dbReference type="NCBI Taxonomy" id="10212"/>
    <lineage>
        <taxon>Eukaryota</taxon>
        <taxon>Metazoa</taxon>
        <taxon>Spiralia</taxon>
        <taxon>Lophotrochozoa</taxon>
        <taxon>Bryozoa</taxon>
        <taxon>Gymnolaemata</taxon>
        <taxon>Cheilostomatida</taxon>
        <taxon>Flustrina</taxon>
        <taxon>Buguloidea</taxon>
        <taxon>Bugulidae</taxon>
        <taxon>Bugula</taxon>
    </lineage>
</organism>
<dbReference type="Gene3D" id="3.40.1170.10">
    <property type="entry name" value="DNA repair protein MutS, domain I"/>
    <property type="match status" value="1"/>
</dbReference>
<evidence type="ECO:0000313" key="3">
    <source>
        <dbReference type="Proteomes" id="UP000593567"/>
    </source>
</evidence>
<dbReference type="GO" id="GO:0006298">
    <property type="term" value="P:mismatch repair"/>
    <property type="evidence" value="ECO:0007669"/>
    <property type="project" value="InterPro"/>
</dbReference>
<proteinExistence type="predicted"/>
<protein>
    <recommendedName>
        <fullName evidence="1">DNA mismatch repair protein MutS-like N-terminal domain-containing protein</fullName>
    </recommendedName>
</protein>
<accession>A0A7J7ITG1</accession>
<dbReference type="InterPro" id="IPR016151">
    <property type="entry name" value="DNA_mismatch_repair_MutS_N"/>
</dbReference>
<reference evidence="2" key="1">
    <citation type="submission" date="2020-06" db="EMBL/GenBank/DDBJ databases">
        <title>Draft genome of Bugula neritina, a colonial animal packing powerful symbionts and potential medicines.</title>
        <authorList>
            <person name="Rayko M."/>
        </authorList>
    </citation>
    <scope>NUCLEOTIDE SEQUENCE [LARGE SCALE GENOMIC DNA]</scope>
    <source>
        <strain evidence="2">Kwan_BN1</strain>
    </source>
</reference>
<dbReference type="EMBL" id="VXIV02003423">
    <property type="protein sequence ID" value="KAF6017212.1"/>
    <property type="molecule type" value="Genomic_DNA"/>
</dbReference>
<sequence length="195" mass="21985">MEKDPPAGQTTGVLTELAKFYKTLLPKPSTTITFLDRNDFYTLMGQDAVLVSKKISHNSPKELRLSPDATIEYVHANKTQFESAVRELLLSRTRRLLVTYHSLRTSCSHLLLTPLSCLEWQRYQLQMLTTTFMWAWPWPIRPPGSSPSLNSLTTTGLLTLSQCGAVQCQRGTDSIWGHNSTSCEEYSTAFQLLAN</sequence>
<dbReference type="Pfam" id="PF01624">
    <property type="entry name" value="MutS_I"/>
    <property type="match status" value="1"/>
</dbReference>
<dbReference type="AlphaFoldDB" id="A0A7J7ITG1"/>